<dbReference type="Pfam" id="PF02113">
    <property type="entry name" value="Peptidase_S13"/>
    <property type="match status" value="2"/>
</dbReference>
<evidence type="ECO:0000256" key="2">
    <source>
        <dbReference type="ARBA" id="ARBA00022801"/>
    </source>
</evidence>
<dbReference type="InterPro" id="IPR012338">
    <property type="entry name" value="Beta-lactam/transpept-like"/>
</dbReference>
<dbReference type="OrthoDB" id="56883at2"/>
<protein>
    <submittedName>
        <fullName evidence="5">D-alanyl-D-alanine carboxypeptidase</fullName>
    </submittedName>
</protein>
<keyword evidence="5" id="KW-0645">Protease</keyword>
<dbReference type="GO" id="GO:0006508">
    <property type="term" value="P:proteolysis"/>
    <property type="evidence" value="ECO:0007669"/>
    <property type="project" value="InterPro"/>
</dbReference>
<feature type="region of interest" description="Disordered" evidence="3">
    <location>
        <begin position="1"/>
        <end position="53"/>
    </location>
</feature>
<comment type="caution">
    <text evidence="5">The sequence shown here is derived from an EMBL/GenBank/DDBJ whole genome shotgun (WGS) entry which is preliminary data.</text>
</comment>
<dbReference type="GO" id="GO:0000270">
    <property type="term" value="P:peptidoglycan metabolic process"/>
    <property type="evidence" value="ECO:0007669"/>
    <property type="project" value="TreeGrafter"/>
</dbReference>
<evidence type="ECO:0000256" key="1">
    <source>
        <dbReference type="ARBA" id="ARBA00006096"/>
    </source>
</evidence>
<keyword evidence="4" id="KW-1133">Transmembrane helix</keyword>
<gene>
    <name evidence="5" type="ORF">E3T61_09690</name>
</gene>
<dbReference type="PRINTS" id="PR00922">
    <property type="entry name" value="DADACBPTASE3"/>
</dbReference>
<dbReference type="PANTHER" id="PTHR30023">
    <property type="entry name" value="D-ALANYL-D-ALANINE CARBOXYPEPTIDASE"/>
    <property type="match status" value="1"/>
</dbReference>
<feature type="transmembrane region" description="Helical" evidence="4">
    <location>
        <begin position="62"/>
        <end position="81"/>
    </location>
</feature>
<evidence type="ECO:0000313" key="5">
    <source>
        <dbReference type="EMBL" id="TFD91129.1"/>
    </source>
</evidence>
<reference evidence="5 6" key="1">
    <citation type="submission" date="2019-03" db="EMBL/GenBank/DDBJ databases">
        <title>Genomics of glacier-inhabiting Cryobacterium strains.</title>
        <authorList>
            <person name="Liu Q."/>
            <person name="Xin Y.-H."/>
        </authorList>
    </citation>
    <scope>NUCLEOTIDE SEQUENCE [LARGE SCALE GENOMIC DNA]</scope>
    <source>
        <strain evidence="5 6">Sr59</strain>
    </source>
</reference>
<dbReference type="EMBL" id="SOHM01000018">
    <property type="protein sequence ID" value="TFD91129.1"/>
    <property type="molecule type" value="Genomic_DNA"/>
</dbReference>
<keyword evidence="4" id="KW-0472">Membrane</keyword>
<dbReference type="InterPro" id="IPR000667">
    <property type="entry name" value="Peptidase_S13"/>
</dbReference>
<evidence type="ECO:0000256" key="3">
    <source>
        <dbReference type="SAM" id="MobiDB-lite"/>
    </source>
</evidence>
<feature type="compositionally biased region" description="Low complexity" evidence="3">
    <location>
        <begin position="35"/>
        <end position="53"/>
    </location>
</feature>
<dbReference type="Proteomes" id="UP000298468">
    <property type="component" value="Unassembled WGS sequence"/>
</dbReference>
<dbReference type="AlphaFoldDB" id="A0A4R9BU24"/>
<comment type="similarity">
    <text evidence="1">Belongs to the peptidase S13 family.</text>
</comment>
<name>A0A4R9BU24_9MICO</name>
<accession>A0A4R9BU24</accession>
<sequence length="518" mass="51801">MVDTPDPTVPEQGEPSGEATQPTELLGSHPGETDAAAPAAAPAPAALPTDPAAPSPARRLRLIIAAAVAFVLLGSGAVWAGTASGGTAEPVALAAPTASATPTPTPTPDAPELRPAPAVATVASPLRTCSVADLAADSRLGEFQAQVVNAETGEILFDRGGSTASRAASVLKVLTSAAALSVLGPDYRATTTVVAGSEPGQVVLVGGGDLTLSSTPTGDESFYGGAAHLDALAEQTRAAMGDTAITSVVLDSSYFGDPGWEPSWDRKEQTDGYMPLITALQVDGDRDNPYNSTSARSDDPVARAGAAFADELGGVSVSLGTAPAGASPLASVQSQPVSTLIQQSLIVSDNAIAEMLGRLVAVEGGAGNNFGAIQPAVLAGLAEYGIDTAGIRIADGSGLSDNNAVPPAYLTKLFQKINAREGSLGVIFDGLPVAGGSSGSLSYSDRFSGANADADGAVFAKTGWIDTGYTLSGIINAGDGSTLTFAVYALGDVGDNAKQAIDTITTGFFRCGNNLSNN</sequence>
<keyword evidence="4" id="KW-0812">Transmembrane</keyword>
<dbReference type="GO" id="GO:0004185">
    <property type="term" value="F:serine-type carboxypeptidase activity"/>
    <property type="evidence" value="ECO:0007669"/>
    <property type="project" value="InterPro"/>
</dbReference>
<organism evidence="5 6">
    <name type="scientific">Cryobacterium lactosi</name>
    <dbReference type="NCBI Taxonomy" id="1259202"/>
    <lineage>
        <taxon>Bacteria</taxon>
        <taxon>Bacillati</taxon>
        <taxon>Actinomycetota</taxon>
        <taxon>Actinomycetes</taxon>
        <taxon>Micrococcales</taxon>
        <taxon>Microbacteriaceae</taxon>
        <taxon>Cryobacterium</taxon>
    </lineage>
</organism>
<keyword evidence="6" id="KW-1185">Reference proteome</keyword>
<dbReference type="Gene3D" id="3.40.710.10">
    <property type="entry name" value="DD-peptidase/beta-lactamase superfamily"/>
    <property type="match status" value="2"/>
</dbReference>
<evidence type="ECO:0000256" key="4">
    <source>
        <dbReference type="SAM" id="Phobius"/>
    </source>
</evidence>
<keyword evidence="2" id="KW-0378">Hydrolase</keyword>
<evidence type="ECO:0000313" key="6">
    <source>
        <dbReference type="Proteomes" id="UP000298468"/>
    </source>
</evidence>
<keyword evidence="5" id="KW-0121">Carboxypeptidase</keyword>
<dbReference type="PANTHER" id="PTHR30023:SF0">
    <property type="entry name" value="PENICILLIN-SENSITIVE CARBOXYPEPTIDASE A"/>
    <property type="match status" value="1"/>
</dbReference>
<dbReference type="SUPFAM" id="SSF56601">
    <property type="entry name" value="beta-lactamase/transpeptidase-like"/>
    <property type="match status" value="1"/>
</dbReference>
<proteinExistence type="inferred from homology"/>